<organism evidence="3 4">
    <name type="scientific">Pelomonas baiyunensis</name>
    <dbReference type="NCBI Taxonomy" id="3299026"/>
    <lineage>
        <taxon>Bacteria</taxon>
        <taxon>Pseudomonadati</taxon>
        <taxon>Pseudomonadota</taxon>
        <taxon>Betaproteobacteria</taxon>
        <taxon>Burkholderiales</taxon>
        <taxon>Sphaerotilaceae</taxon>
        <taxon>Roseateles</taxon>
    </lineage>
</organism>
<keyword evidence="1" id="KW-0812">Transmembrane</keyword>
<gene>
    <name evidence="3" type="ORF">ACG01O_20510</name>
</gene>
<evidence type="ECO:0000313" key="3">
    <source>
        <dbReference type="EMBL" id="MFG6469018.1"/>
    </source>
</evidence>
<evidence type="ECO:0000256" key="1">
    <source>
        <dbReference type="SAM" id="Phobius"/>
    </source>
</evidence>
<protein>
    <submittedName>
        <fullName evidence="3">YdcF family protein</fullName>
    </submittedName>
</protein>
<dbReference type="InterPro" id="IPR003848">
    <property type="entry name" value="DUF218"/>
</dbReference>
<accession>A0ABW7H456</accession>
<dbReference type="Pfam" id="PF02698">
    <property type="entry name" value="DUF218"/>
    <property type="match status" value="1"/>
</dbReference>
<proteinExistence type="predicted"/>
<dbReference type="RefSeq" id="WP_394387543.1">
    <property type="nucleotide sequence ID" value="NZ_JBIGIB010000007.1"/>
</dbReference>
<keyword evidence="1" id="KW-1133">Transmembrane helix</keyword>
<dbReference type="InterPro" id="IPR051599">
    <property type="entry name" value="Cell_Envelope_Assoc"/>
</dbReference>
<dbReference type="InterPro" id="IPR014729">
    <property type="entry name" value="Rossmann-like_a/b/a_fold"/>
</dbReference>
<keyword evidence="4" id="KW-1185">Reference proteome</keyword>
<dbReference type="CDD" id="cd06259">
    <property type="entry name" value="YdcF-like"/>
    <property type="match status" value="1"/>
</dbReference>
<name>A0ABW7H456_9BURK</name>
<dbReference type="Gene3D" id="3.40.50.620">
    <property type="entry name" value="HUPs"/>
    <property type="match status" value="1"/>
</dbReference>
<evidence type="ECO:0000259" key="2">
    <source>
        <dbReference type="Pfam" id="PF02698"/>
    </source>
</evidence>
<feature type="domain" description="DUF218" evidence="2">
    <location>
        <begin position="88"/>
        <end position="255"/>
    </location>
</feature>
<sequence>MPIDYAAFKSFLLAAALPPAPLILLAAWGGFRLRRGRRAGLAMLGVALLGLWFSATDAAGELLSRAVGAPPALTRSEVARWRGQPGGAVLVLGGGVRRQAPEYGEAVPNAITAERLAYGAWLARQTGWPLGFSGGVGWTATQLKQPEALVAGRTAATLYQLPLTWAEGRSRDTRENAAQTLPLLAASGVKHVLLVTHDTHMRRALRAFQAAAQPLGVEVVPAPVGARVDALSSLDDWCPSVEGFGRVRYVLYEQLAWWAGR</sequence>
<feature type="transmembrane region" description="Helical" evidence="1">
    <location>
        <begin position="39"/>
        <end position="55"/>
    </location>
</feature>
<reference evidence="3 4" key="1">
    <citation type="submission" date="2024-08" db="EMBL/GenBank/DDBJ databases">
        <authorList>
            <person name="Lu H."/>
        </authorList>
    </citation>
    <scope>NUCLEOTIDE SEQUENCE [LARGE SCALE GENOMIC DNA]</scope>
    <source>
        <strain evidence="3 4">BYS87W</strain>
    </source>
</reference>
<dbReference type="EMBL" id="JBIGIB010000007">
    <property type="protein sequence ID" value="MFG6469018.1"/>
    <property type="molecule type" value="Genomic_DNA"/>
</dbReference>
<dbReference type="Proteomes" id="UP001606303">
    <property type="component" value="Unassembled WGS sequence"/>
</dbReference>
<dbReference type="PANTHER" id="PTHR30336">
    <property type="entry name" value="INNER MEMBRANE PROTEIN, PROBABLE PERMEASE"/>
    <property type="match status" value="1"/>
</dbReference>
<feature type="transmembrane region" description="Helical" evidence="1">
    <location>
        <begin position="6"/>
        <end position="27"/>
    </location>
</feature>
<dbReference type="PANTHER" id="PTHR30336:SF4">
    <property type="entry name" value="ENVELOPE BIOGENESIS FACTOR ELYC"/>
    <property type="match status" value="1"/>
</dbReference>
<keyword evidence="1" id="KW-0472">Membrane</keyword>
<comment type="caution">
    <text evidence="3">The sequence shown here is derived from an EMBL/GenBank/DDBJ whole genome shotgun (WGS) entry which is preliminary data.</text>
</comment>
<evidence type="ECO:0000313" key="4">
    <source>
        <dbReference type="Proteomes" id="UP001606303"/>
    </source>
</evidence>